<accession>A0ABT0XBV4</accession>
<name>A0ABT0XBV4_9ACTN</name>
<evidence type="ECO:0000313" key="2">
    <source>
        <dbReference type="Proteomes" id="UP001167160"/>
    </source>
</evidence>
<organism evidence="1 2">
    <name type="scientific">Streptomyces meridianus</name>
    <dbReference type="NCBI Taxonomy" id="2938945"/>
    <lineage>
        <taxon>Bacteria</taxon>
        <taxon>Bacillati</taxon>
        <taxon>Actinomycetota</taxon>
        <taxon>Actinomycetes</taxon>
        <taxon>Kitasatosporales</taxon>
        <taxon>Streptomycetaceae</taxon>
        <taxon>Streptomyces</taxon>
    </lineage>
</organism>
<dbReference type="EMBL" id="JAMQGM010000047">
    <property type="protein sequence ID" value="MCM2579860.1"/>
    <property type="molecule type" value="Genomic_DNA"/>
</dbReference>
<dbReference type="Pfam" id="PF10824">
    <property type="entry name" value="T7SS_ESX_EspC"/>
    <property type="match status" value="1"/>
</dbReference>
<sequence length="104" mass="11124">MSEEVHVDTGELRRLGTAFENHAYDLGRHLSAFRRRTDAGILRDELGTGTAASLAELGDLAEEAGRMVGSLRERLDEIAAGLRTAALTTEASEGETAGVLRSAR</sequence>
<evidence type="ECO:0000313" key="1">
    <source>
        <dbReference type="EMBL" id="MCM2579860.1"/>
    </source>
</evidence>
<reference evidence="1" key="1">
    <citation type="journal article" date="2023" name="Int. J. Syst. Evol. Microbiol.">
        <title>Streptomyces meridianus sp. nov. isolated from brackish water of the Tagus estuary in Alcochete, Portugal.</title>
        <authorList>
            <person name="Santos J.D.N."/>
            <person name="Klimek D."/>
            <person name="Calusinska M."/>
            <person name="Lobo Da Cunha A."/>
            <person name="Catita J."/>
            <person name="Goncalves H."/>
            <person name="Gonzalez I."/>
            <person name="Reyes F."/>
            <person name="Lage O.M."/>
        </authorList>
    </citation>
    <scope>NUCLEOTIDE SEQUENCE</scope>
    <source>
        <strain evidence="1">MTZ3.1</strain>
    </source>
</reference>
<proteinExistence type="predicted"/>
<comment type="caution">
    <text evidence="1">The sequence shown here is derived from an EMBL/GenBank/DDBJ whole genome shotgun (WGS) entry which is preliminary data.</text>
</comment>
<dbReference type="Proteomes" id="UP001167160">
    <property type="component" value="Unassembled WGS sequence"/>
</dbReference>
<keyword evidence="2" id="KW-1185">Reference proteome</keyword>
<gene>
    <name evidence="1" type="ORF">M1E25_21345</name>
</gene>
<dbReference type="InterPro" id="IPR022536">
    <property type="entry name" value="EspC"/>
</dbReference>
<protein>
    <submittedName>
        <fullName evidence="1">Type VII secretion target</fullName>
    </submittedName>
</protein>
<dbReference type="RefSeq" id="WP_251418186.1">
    <property type="nucleotide sequence ID" value="NZ_JAMQGM010000047.1"/>
</dbReference>